<dbReference type="InterPro" id="IPR000292">
    <property type="entry name" value="For/NO2_transpt"/>
</dbReference>
<feature type="transmembrane region" description="Helical" evidence="5">
    <location>
        <begin position="200"/>
        <end position="221"/>
    </location>
</feature>
<dbReference type="Gene3D" id="1.20.1080.10">
    <property type="entry name" value="Glycerol uptake facilitator protein"/>
    <property type="match status" value="1"/>
</dbReference>
<protein>
    <submittedName>
        <fullName evidence="6">Formate/nitrite transporter family protein</fullName>
    </submittedName>
</protein>
<evidence type="ECO:0000256" key="4">
    <source>
        <dbReference type="ARBA" id="ARBA00023136"/>
    </source>
</evidence>
<keyword evidence="7" id="KW-1185">Reference proteome</keyword>
<dbReference type="RefSeq" id="WP_262309130.1">
    <property type="nucleotide sequence ID" value="NZ_CP106679.1"/>
</dbReference>
<gene>
    <name evidence="6" type="ORF">N6H18_15180</name>
</gene>
<evidence type="ECO:0000313" key="6">
    <source>
        <dbReference type="EMBL" id="UXP31691.1"/>
    </source>
</evidence>
<accession>A0ABY6CMG0</accession>
<dbReference type="Pfam" id="PF01226">
    <property type="entry name" value="Form_Nir_trans"/>
    <property type="match status" value="1"/>
</dbReference>
<feature type="transmembrane region" description="Helical" evidence="5">
    <location>
        <begin position="38"/>
        <end position="64"/>
    </location>
</feature>
<keyword evidence="4 5" id="KW-0472">Membrane</keyword>
<keyword evidence="3 5" id="KW-1133">Transmembrane helix</keyword>
<dbReference type="EMBL" id="CP106679">
    <property type="protein sequence ID" value="UXP31691.1"/>
    <property type="molecule type" value="Genomic_DNA"/>
</dbReference>
<reference evidence="6" key="1">
    <citation type="submission" date="2022-09" db="EMBL/GenBank/DDBJ databases">
        <title>Comparative genomics and taxonomic characterization of three novel marine species of genus Reichenbachiella exhibiting antioxidant and polysaccharide degradation activities.</title>
        <authorList>
            <person name="Muhammad N."/>
            <person name="Lee Y.-J."/>
            <person name="Ko J."/>
            <person name="Kim S.-G."/>
        </authorList>
    </citation>
    <scope>NUCLEOTIDE SEQUENCE</scope>
    <source>
        <strain evidence="6">BKB1-1</strain>
    </source>
</reference>
<feature type="transmembrane region" description="Helical" evidence="5">
    <location>
        <begin position="241"/>
        <end position="260"/>
    </location>
</feature>
<evidence type="ECO:0000256" key="1">
    <source>
        <dbReference type="ARBA" id="ARBA00004141"/>
    </source>
</evidence>
<comment type="subcellular location">
    <subcellularLocation>
        <location evidence="1">Membrane</location>
        <topology evidence="1">Multi-pass membrane protein</topology>
    </subcellularLocation>
</comment>
<proteinExistence type="predicted"/>
<organism evidence="6 7">
    <name type="scientific">Reichenbachiella agarivorans</name>
    <dbReference type="NCBI Taxonomy" id="2979464"/>
    <lineage>
        <taxon>Bacteria</taxon>
        <taxon>Pseudomonadati</taxon>
        <taxon>Bacteroidota</taxon>
        <taxon>Cytophagia</taxon>
        <taxon>Cytophagales</taxon>
        <taxon>Reichenbachiellaceae</taxon>
        <taxon>Reichenbachiella</taxon>
    </lineage>
</organism>
<feature type="transmembrane region" description="Helical" evidence="5">
    <location>
        <begin position="169"/>
        <end position="188"/>
    </location>
</feature>
<dbReference type="Proteomes" id="UP001065174">
    <property type="component" value="Chromosome"/>
</dbReference>
<dbReference type="PANTHER" id="PTHR30520">
    <property type="entry name" value="FORMATE TRANSPORTER-RELATED"/>
    <property type="match status" value="1"/>
</dbReference>
<keyword evidence="2 5" id="KW-0812">Transmembrane</keyword>
<evidence type="ECO:0000256" key="3">
    <source>
        <dbReference type="ARBA" id="ARBA00022989"/>
    </source>
</evidence>
<name>A0ABY6CMG0_9BACT</name>
<feature type="transmembrane region" description="Helical" evidence="5">
    <location>
        <begin position="76"/>
        <end position="96"/>
    </location>
</feature>
<sequence length="269" mass="29599">MIKLFKNESAQPGQPKEVKEILEEQIETSLKEFNRSNIGLFMSAFTAGLEIGFSVLFMGTMLTLFGQDLSPNVMKLVLALCYPIGFIFVIIGRSELFTEHTALAILPVLRGAVRLRAIFLLWGLVYSGNLLGGFLFSILIAKIGPAVGFIEPSAFHDLAYHLVSYDWDVILLSALLAGWMMGLLGWLVTSSQETISRILVITMVTAIIGVAGLHHCIVGSIEVFTGMITSPDIHFTDYLHFQLWATLGNTLGGTFFVAILKFSHVRLKG</sequence>
<evidence type="ECO:0000313" key="7">
    <source>
        <dbReference type="Proteomes" id="UP001065174"/>
    </source>
</evidence>
<dbReference type="PANTHER" id="PTHR30520:SF2">
    <property type="entry name" value="INNER MEMBRANE PROTEIN YFDC"/>
    <property type="match status" value="1"/>
</dbReference>
<evidence type="ECO:0000256" key="2">
    <source>
        <dbReference type="ARBA" id="ARBA00022692"/>
    </source>
</evidence>
<dbReference type="InterPro" id="IPR023271">
    <property type="entry name" value="Aquaporin-like"/>
</dbReference>
<evidence type="ECO:0000256" key="5">
    <source>
        <dbReference type="SAM" id="Phobius"/>
    </source>
</evidence>
<feature type="transmembrane region" description="Helical" evidence="5">
    <location>
        <begin position="117"/>
        <end position="141"/>
    </location>
</feature>